<dbReference type="GO" id="GO:1901605">
    <property type="term" value="P:alpha-amino acid metabolic process"/>
    <property type="evidence" value="ECO:0007669"/>
    <property type="project" value="TreeGrafter"/>
</dbReference>
<dbReference type="InterPro" id="IPR050859">
    <property type="entry name" value="Class-I_PLP-dep_aminotransf"/>
</dbReference>
<dbReference type="Gene3D" id="3.40.640.10">
    <property type="entry name" value="Type I PLP-dependent aspartate aminotransferase-like (Major domain)"/>
    <property type="match status" value="1"/>
</dbReference>
<dbReference type="HOGENOM" id="CLU_017584_0_6_11"/>
<dbReference type="EMBL" id="CP001737">
    <property type="protein sequence ID" value="ACV79697.1"/>
    <property type="molecule type" value="Genomic_DNA"/>
</dbReference>
<dbReference type="InterPro" id="IPR004839">
    <property type="entry name" value="Aminotransferase_I/II_large"/>
</dbReference>
<evidence type="ECO:0000256" key="6">
    <source>
        <dbReference type="ARBA" id="ARBA00022898"/>
    </source>
</evidence>
<evidence type="ECO:0000256" key="3">
    <source>
        <dbReference type="ARBA" id="ARBA00011738"/>
    </source>
</evidence>
<dbReference type="Gene3D" id="3.90.1150.10">
    <property type="entry name" value="Aspartate Aminotransferase, domain 1"/>
    <property type="match status" value="1"/>
</dbReference>
<feature type="domain" description="Aminotransferase class I/classII large" evidence="7">
    <location>
        <begin position="65"/>
        <end position="394"/>
    </location>
</feature>
<proteinExistence type="inferred from homology"/>
<keyword evidence="9" id="KW-1185">Reference proteome</keyword>
<keyword evidence="4" id="KW-0032">Aminotransferase</keyword>
<dbReference type="RefSeq" id="WP_015748563.1">
    <property type="nucleotide sequence ID" value="NC_013235.1"/>
</dbReference>
<dbReference type="AlphaFoldDB" id="C8XDZ4"/>
<dbReference type="GO" id="GO:0008483">
    <property type="term" value="F:transaminase activity"/>
    <property type="evidence" value="ECO:0007669"/>
    <property type="project" value="UniProtKB-KW"/>
</dbReference>
<evidence type="ECO:0000256" key="5">
    <source>
        <dbReference type="ARBA" id="ARBA00022679"/>
    </source>
</evidence>
<reference evidence="9" key="1">
    <citation type="submission" date="2009-09" db="EMBL/GenBank/DDBJ databases">
        <title>The complete genome of Nakamurella multipartita DSM 44233.</title>
        <authorList>
            <consortium name="US DOE Joint Genome Institute (JGI-PGF)"/>
            <person name="Lucas S."/>
            <person name="Copeland A."/>
            <person name="Lapidus A."/>
            <person name="Glavina del Rio T."/>
            <person name="Dalin E."/>
            <person name="Tice H."/>
            <person name="Bruce D."/>
            <person name="Goodwin L."/>
            <person name="Pitluck S."/>
            <person name="Kyrpides N."/>
            <person name="Mavromatis K."/>
            <person name="Ivanova N."/>
            <person name="Ovchinnikova G."/>
            <person name="Sims D."/>
            <person name="Meincke L."/>
            <person name="Brettin T."/>
            <person name="Detter J.C."/>
            <person name="Han C."/>
            <person name="Larimer F."/>
            <person name="Land M."/>
            <person name="Hauser L."/>
            <person name="Markowitz V."/>
            <person name="Cheng J.-F."/>
            <person name="Hugenholtz P."/>
            <person name="Woyke T."/>
            <person name="Wu D."/>
            <person name="Klenk H.-P."/>
            <person name="Eisen J.A."/>
        </authorList>
    </citation>
    <scope>NUCLEOTIDE SEQUENCE [LARGE SCALE GENOMIC DNA]</scope>
    <source>
        <strain evidence="9">ATCC 700099 / DSM 44233 / CIP 104796 / JCM 9543 / NBRC 105858 / Y-104</strain>
    </source>
</reference>
<dbReference type="OrthoDB" id="199743at2"/>
<dbReference type="PANTHER" id="PTHR42790:SF19">
    <property type="entry name" value="KYNURENINE_ALPHA-AMINOADIPATE AMINOTRANSFERASE, MITOCHONDRIAL"/>
    <property type="match status" value="1"/>
</dbReference>
<comment type="subunit">
    <text evidence="3">Homodimer.</text>
</comment>
<dbReference type="GO" id="GO:0030170">
    <property type="term" value="F:pyridoxal phosphate binding"/>
    <property type="evidence" value="ECO:0007669"/>
    <property type="project" value="InterPro"/>
</dbReference>
<keyword evidence="5" id="KW-0808">Transferase</keyword>
<reference evidence="8 9" key="2">
    <citation type="journal article" date="2010" name="Stand. Genomic Sci.">
        <title>Complete genome sequence of Nakamurella multipartita type strain (Y-104).</title>
        <authorList>
            <person name="Tice H."/>
            <person name="Mayilraj S."/>
            <person name="Sims D."/>
            <person name="Lapidus A."/>
            <person name="Nolan M."/>
            <person name="Lucas S."/>
            <person name="Glavina Del Rio T."/>
            <person name="Copeland A."/>
            <person name="Cheng J.F."/>
            <person name="Meincke L."/>
            <person name="Bruce D."/>
            <person name="Goodwin L."/>
            <person name="Pitluck S."/>
            <person name="Ivanova N."/>
            <person name="Mavromatis K."/>
            <person name="Ovchinnikova G."/>
            <person name="Pati A."/>
            <person name="Chen A."/>
            <person name="Palaniappan K."/>
            <person name="Land M."/>
            <person name="Hauser L."/>
            <person name="Chang Y.J."/>
            <person name="Jeffries C.D."/>
            <person name="Detter J.C."/>
            <person name="Brettin T."/>
            <person name="Rohde M."/>
            <person name="Goker M."/>
            <person name="Bristow J."/>
            <person name="Eisen J.A."/>
            <person name="Markowitz V."/>
            <person name="Hugenholtz P."/>
            <person name="Kyrpides N.C."/>
            <person name="Klenk H.P."/>
            <person name="Chen F."/>
        </authorList>
    </citation>
    <scope>NUCLEOTIDE SEQUENCE [LARGE SCALE GENOMIC DNA]</scope>
    <source>
        <strain evidence="9">ATCC 700099 / DSM 44233 / CIP 104796 / JCM 9543 / NBRC 105858 / Y-104</strain>
    </source>
</reference>
<dbReference type="Pfam" id="PF00155">
    <property type="entry name" value="Aminotran_1_2"/>
    <property type="match status" value="1"/>
</dbReference>
<dbReference type="InterPro" id="IPR015424">
    <property type="entry name" value="PyrdxlP-dep_Trfase"/>
</dbReference>
<comment type="cofactor">
    <cofactor evidence="1">
        <name>pyridoxal 5'-phosphate</name>
        <dbReference type="ChEBI" id="CHEBI:597326"/>
    </cofactor>
</comment>
<evidence type="ECO:0000313" key="9">
    <source>
        <dbReference type="Proteomes" id="UP000002218"/>
    </source>
</evidence>
<comment type="similarity">
    <text evidence="2">Belongs to the class-I pyridoxal-phosphate-dependent aminotransferase family.</text>
</comment>
<organism evidence="8 9">
    <name type="scientific">Nakamurella multipartita (strain ATCC 700099 / DSM 44233 / CIP 104796 / JCM 9543 / NBRC 105858 / Y-104)</name>
    <name type="common">Microsphaera multipartita</name>
    <dbReference type="NCBI Taxonomy" id="479431"/>
    <lineage>
        <taxon>Bacteria</taxon>
        <taxon>Bacillati</taxon>
        <taxon>Actinomycetota</taxon>
        <taxon>Actinomycetes</taxon>
        <taxon>Nakamurellales</taxon>
        <taxon>Nakamurellaceae</taxon>
        <taxon>Nakamurella</taxon>
    </lineage>
</organism>
<evidence type="ECO:0000256" key="2">
    <source>
        <dbReference type="ARBA" id="ARBA00007441"/>
    </source>
</evidence>
<dbReference type="SUPFAM" id="SSF53383">
    <property type="entry name" value="PLP-dependent transferases"/>
    <property type="match status" value="1"/>
</dbReference>
<protein>
    <submittedName>
        <fullName evidence="8">Putative transcriptional regulator, GntR family</fullName>
    </submittedName>
</protein>
<evidence type="ECO:0000256" key="4">
    <source>
        <dbReference type="ARBA" id="ARBA00022576"/>
    </source>
</evidence>
<dbReference type="eggNOG" id="COG1167">
    <property type="taxonomic scope" value="Bacteria"/>
</dbReference>
<keyword evidence="6" id="KW-0663">Pyridoxal phosphate</keyword>
<gene>
    <name evidence="8" type="ordered locus">Namu_3369</name>
</gene>
<sequence length="402" mass="41942">MPADPAAPASRRIAARLAGVRSSPVRDLLALADRPEIISFAGGLPAPELFDLNGFRDAFGQALAAAPGPGNLQYAATEGNPRLRQQVADRLTGRGVPTGASDVLITSGSQQALTLITTALLDPGGVVAVESPTYLAALQAFRLADARVVPVPGDDDGLDPDALQATIREHRPTLLYLVPTFANPTGRTMSRARRQAVVDIAAAHGLWVIEDDPYGELRYDGPAVPLMAGLPDARECVLHLGSFSKIGAPGLRLGWVRAPQSLRPSLVVAKQAADLHSSTIDQAAAAIYLDTGALDEHVTGLRRVYGQRRDAMLARLPSALPAGATWTRPAGGMFVWVTLPGGRDAAADLPAALDGGVAFVPGAAFFAADPDPATLRLSFTTHAPAVIEEGLGRLAGVLRSRS</sequence>
<evidence type="ECO:0000313" key="8">
    <source>
        <dbReference type="EMBL" id="ACV79697.1"/>
    </source>
</evidence>
<dbReference type="InterPro" id="IPR015422">
    <property type="entry name" value="PyrdxlP-dep_Trfase_small"/>
</dbReference>
<dbReference type="KEGG" id="nml:Namu_3369"/>
<evidence type="ECO:0000259" key="7">
    <source>
        <dbReference type="Pfam" id="PF00155"/>
    </source>
</evidence>
<dbReference type="InterPro" id="IPR015421">
    <property type="entry name" value="PyrdxlP-dep_Trfase_major"/>
</dbReference>
<dbReference type="InParanoid" id="C8XDZ4"/>
<accession>C8XDZ4</accession>
<dbReference type="STRING" id="479431.Namu_3369"/>
<dbReference type="PANTHER" id="PTHR42790">
    <property type="entry name" value="AMINOTRANSFERASE"/>
    <property type="match status" value="1"/>
</dbReference>
<evidence type="ECO:0000256" key="1">
    <source>
        <dbReference type="ARBA" id="ARBA00001933"/>
    </source>
</evidence>
<dbReference type="FunFam" id="3.40.640.10:FF:000053">
    <property type="entry name" value="Aminotransferase, class I"/>
    <property type="match status" value="1"/>
</dbReference>
<name>C8XDZ4_NAKMY</name>
<dbReference type="Proteomes" id="UP000002218">
    <property type="component" value="Chromosome"/>
</dbReference>
<dbReference type="CDD" id="cd00609">
    <property type="entry name" value="AAT_like"/>
    <property type="match status" value="1"/>
</dbReference>